<reference evidence="1" key="1">
    <citation type="submission" date="2018-06" db="EMBL/GenBank/DDBJ databases">
        <authorList>
            <person name="Zhirakovskaya E."/>
        </authorList>
    </citation>
    <scope>NUCLEOTIDE SEQUENCE</scope>
</reference>
<protein>
    <submittedName>
        <fullName evidence="1">Uncharacterized protein</fullName>
    </submittedName>
</protein>
<sequence length="67" mass="7906">MSEKQDMIKKMIEMQKKFIAYEQKNGVTQEEYFTASEGHELAGYRQEYRDMAMKLVDMAHEEKGSHA</sequence>
<accession>A0A3B0Y722</accession>
<dbReference type="AlphaFoldDB" id="A0A3B0Y722"/>
<dbReference type="EMBL" id="UOFN01000002">
    <property type="protein sequence ID" value="VAW72630.1"/>
    <property type="molecule type" value="Genomic_DNA"/>
</dbReference>
<gene>
    <name evidence="1" type="ORF">MNBD_GAMMA15-1572</name>
</gene>
<evidence type="ECO:0000313" key="1">
    <source>
        <dbReference type="EMBL" id="VAW72630.1"/>
    </source>
</evidence>
<proteinExistence type="predicted"/>
<name>A0A3B0Y722_9ZZZZ</name>
<organism evidence="1">
    <name type="scientific">hydrothermal vent metagenome</name>
    <dbReference type="NCBI Taxonomy" id="652676"/>
    <lineage>
        <taxon>unclassified sequences</taxon>
        <taxon>metagenomes</taxon>
        <taxon>ecological metagenomes</taxon>
    </lineage>
</organism>